<dbReference type="RefSeq" id="WP_310075864.1">
    <property type="nucleotide sequence ID" value="NZ_JAVDVX010000009.1"/>
</dbReference>
<keyword evidence="4" id="KW-0460">Magnesium</keyword>
<gene>
    <name evidence="8" type="ORF">J2X05_004031</name>
</gene>
<evidence type="ECO:0000256" key="6">
    <source>
        <dbReference type="ARBA" id="ARBA00038887"/>
    </source>
</evidence>
<name>A0ABU1V3Y4_9GAMM</name>
<dbReference type="Gene3D" id="3.30.420.40">
    <property type="match status" value="2"/>
</dbReference>
<evidence type="ECO:0000256" key="4">
    <source>
        <dbReference type="ARBA" id="ARBA00022842"/>
    </source>
</evidence>
<keyword evidence="9" id="KW-1185">Reference proteome</keyword>
<keyword evidence="3" id="KW-0862">Zinc</keyword>
<evidence type="ECO:0000256" key="1">
    <source>
        <dbReference type="ARBA" id="ARBA00001946"/>
    </source>
</evidence>
<evidence type="ECO:0000256" key="5">
    <source>
        <dbReference type="ARBA" id="ARBA00023277"/>
    </source>
</evidence>
<keyword evidence="5" id="KW-0119">Carbohydrate metabolism</keyword>
<dbReference type="PANTHER" id="PTHR42742">
    <property type="entry name" value="TRANSCRIPTIONAL REPRESSOR MPRA"/>
    <property type="match status" value="1"/>
</dbReference>
<organism evidence="8 9">
    <name type="scientific">Cellvibrio fibrivorans</name>
    <dbReference type="NCBI Taxonomy" id="126350"/>
    <lineage>
        <taxon>Bacteria</taxon>
        <taxon>Pseudomonadati</taxon>
        <taxon>Pseudomonadota</taxon>
        <taxon>Gammaproteobacteria</taxon>
        <taxon>Cellvibrionales</taxon>
        <taxon>Cellvibrionaceae</taxon>
        <taxon>Cellvibrio</taxon>
    </lineage>
</organism>
<evidence type="ECO:0000313" key="9">
    <source>
        <dbReference type="Proteomes" id="UP001253595"/>
    </source>
</evidence>
<dbReference type="InterPro" id="IPR051804">
    <property type="entry name" value="Carb_Metab_Reg_Kinase/Isom"/>
</dbReference>
<dbReference type="Proteomes" id="UP001253595">
    <property type="component" value="Unassembled WGS sequence"/>
</dbReference>
<proteinExistence type="predicted"/>
<dbReference type="EC" id="2.7.1.4" evidence="6"/>
<dbReference type="SUPFAM" id="SSF53067">
    <property type="entry name" value="Actin-like ATPase domain"/>
    <property type="match status" value="1"/>
</dbReference>
<comment type="cofactor">
    <cofactor evidence="1">
        <name>Mg(2+)</name>
        <dbReference type="ChEBI" id="CHEBI:18420"/>
    </cofactor>
</comment>
<accession>A0ABU1V3Y4</accession>
<sequence length="309" mass="33081">MQSPSNANVIAALEAGGTKFNCALLDTELNLIAQAAFETTTPAHTLAAVRDFFRQSVAAHDAQLIAMGIASFGPVDLMADSPTYGYITNTPKPGWSNTDMCGYFARELNVPITFDTDVNGAAWGEKVAGSARDLSDFIYVTVGTGIGAGIVVNNELVHGIRHPEVGHMLMPRDQLMDNYAGCCPFHLGCLEGLASGKSIESRWGVSGKFLKTDHPAWLLEAQYLALMCANLTQLLAPQKIILGGGVMEQPQLLQMIREYFLVCLNGYGPAAVLEQTESYIVKTNLNGMAAILGIAALALSQLAEEPSKR</sequence>
<evidence type="ECO:0000313" key="8">
    <source>
        <dbReference type="EMBL" id="MDR7091993.1"/>
    </source>
</evidence>
<dbReference type="EMBL" id="JAVDVX010000009">
    <property type="protein sequence ID" value="MDR7091993.1"/>
    <property type="molecule type" value="Genomic_DNA"/>
</dbReference>
<dbReference type="InterPro" id="IPR043129">
    <property type="entry name" value="ATPase_NBD"/>
</dbReference>
<dbReference type="CDD" id="cd24067">
    <property type="entry name" value="ASKHA_NBD_ROK_BsFRK-like"/>
    <property type="match status" value="1"/>
</dbReference>
<protein>
    <recommendedName>
        <fullName evidence="6">fructokinase</fullName>
        <ecNumber evidence="6">2.7.1.4</ecNumber>
    </recommendedName>
</protein>
<dbReference type="Pfam" id="PF00480">
    <property type="entry name" value="ROK"/>
    <property type="match status" value="1"/>
</dbReference>
<keyword evidence="2" id="KW-0479">Metal-binding</keyword>
<reference evidence="8 9" key="1">
    <citation type="submission" date="2023-07" db="EMBL/GenBank/DDBJ databases">
        <title>Sorghum-associated microbial communities from plants grown in Nebraska, USA.</title>
        <authorList>
            <person name="Schachtman D."/>
        </authorList>
    </citation>
    <scope>NUCLEOTIDE SEQUENCE [LARGE SCALE GENOMIC DNA]</scope>
    <source>
        <strain evidence="8 9">BE190</strain>
    </source>
</reference>
<keyword evidence="8" id="KW-0808">Transferase</keyword>
<evidence type="ECO:0000256" key="3">
    <source>
        <dbReference type="ARBA" id="ARBA00022833"/>
    </source>
</evidence>
<comment type="catalytic activity">
    <reaction evidence="7">
        <text>D-fructose + ATP = D-fructose 6-phosphate + ADP + H(+)</text>
        <dbReference type="Rhea" id="RHEA:16125"/>
        <dbReference type="ChEBI" id="CHEBI:15378"/>
        <dbReference type="ChEBI" id="CHEBI:30616"/>
        <dbReference type="ChEBI" id="CHEBI:37721"/>
        <dbReference type="ChEBI" id="CHEBI:61527"/>
        <dbReference type="ChEBI" id="CHEBI:456216"/>
        <dbReference type="EC" id="2.7.1.4"/>
    </reaction>
</comment>
<dbReference type="InterPro" id="IPR049874">
    <property type="entry name" value="ROK_cs"/>
</dbReference>
<comment type="caution">
    <text evidence="8">The sequence shown here is derived from an EMBL/GenBank/DDBJ whole genome shotgun (WGS) entry which is preliminary data.</text>
</comment>
<dbReference type="GO" id="GO:0008865">
    <property type="term" value="F:fructokinase activity"/>
    <property type="evidence" value="ECO:0007669"/>
    <property type="project" value="UniProtKB-EC"/>
</dbReference>
<evidence type="ECO:0000256" key="2">
    <source>
        <dbReference type="ARBA" id="ARBA00022723"/>
    </source>
</evidence>
<evidence type="ECO:0000256" key="7">
    <source>
        <dbReference type="ARBA" id="ARBA00048451"/>
    </source>
</evidence>
<dbReference type="PROSITE" id="PS01125">
    <property type="entry name" value="ROK"/>
    <property type="match status" value="1"/>
</dbReference>
<dbReference type="PANTHER" id="PTHR42742:SF3">
    <property type="entry name" value="FRUCTOKINASE"/>
    <property type="match status" value="1"/>
</dbReference>
<dbReference type="InterPro" id="IPR000600">
    <property type="entry name" value="ROK"/>
</dbReference>